<name>A0A2T5J6M4_9SPHI</name>
<evidence type="ECO:0000313" key="3">
    <source>
        <dbReference type="Proteomes" id="UP000244168"/>
    </source>
</evidence>
<organism evidence="2 3">
    <name type="scientific">Mucilaginibacter yixingensis</name>
    <dbReference type="NCBI Taxonomy" id="1295612"/>
    <lineage>
        <taxon>Bacteria</taxon>
        <taxon>Pseudomonadati</taxon>
        <taxon>Bacteroidota</taxon>
        <taxon>Sphingobacteriia</taxon>
        <taxon>Sphingobacteriales</taxon>
        <taxon>Sphingobacteriaceae</taxon>
        <taxon>Mucilaginibacter</taxon>
    </lineage>
</organism>
<dbReference type="OrthoDB" id="1121914at2"/>
<accession>A0A2T5J6M4</accession>
<dbReference type="Proteomes" id="UP000244168">
    <property type="component" value="Unassembled WGS sequence"/>
</dbReference>
<keyword evidence="1" id="KW-0472">Membrane</keyword>
<gene>
    <name evidence="2" type="ORF">C8P68_1062</name>
</gene>
<feature type="transmembrane region" description="Helical" evidence="1">
    <location>
        <begin position="96"/>
        <end position="116"/>
    </location>
</feature>
<feature type="transmembrane region" description="Helical" evidence="1">
    <location>
        <begin position="122"/>
        <end position="137"/>
    </location>
</feature>
<sequence length="162" mass="18059">MISQTPVNKSTFFKTTQTAHGALIAGQIILALIALVNNKNQPLYFSLPRRHDPFFELALGLAAGGTIGGVLFFTRRTTTISLLGSLDEKLAAYRRALIRRFSFIEAPSMVALILALRTHNTIYLQLSAILIIYLITLRPSRKRFENDIALSPDEQSELRSTI</sequence>
<keyword evidence="1" id="KW-1133">Transmembrane helix</keyword>
<reference evidence="2 3" key="1">
    <citation type="submission" date="2018-04" db="EMBL/GenBank/DDBJ databases">
        <title>Genomic Encyclopedia of Archaeal and Bacterial Type Strains, Phase II (KMG-II): from individual species to whole genera.</title>
        <authorList>
            <person name="Goeker M."/>
        </authorList>
    </citation>
    <scope>NUCLEOTIDE SEQUENCE [LARGE SCALE GENOMIC DNA]</scope>
    <source>
        <strain evidence="2 3">DSM 26809</strain>
    </source>
</reference>
<comment type="caution">
    <text evidence="2">The sequence shown here is derived from an EMBL/GenBank/DDBJ whole genome shotgun (WGS) entry which is preliminary data.</text>
</comment>
<evidence type="ECO:0000256" key="1">
    <source>
        <dbReference type="SAM" id="Phobius"/>
    </source>
</evidence>
<dbReference type="RefSeq" id="WP_107829443.1">
    <property type="nucleotide sequence ID" value="NZ_CP160205.1"/>
</dbReference>
<dbReference type="EMBL" id="QAOQ01000006">
    <property type="protein sequence ID" value="PTQ94792.1"/>
    <property type="molecule type" value="Genomic_DNA"/>
</dbReference>
<proteinExistence type="predicted"/>
<dbReference type="AlphaFoldDB" id="A0A2T5J6M4"/>
<keyword evidence="3" id="KW-1185">Reference proteome</keyword>
<keyword evidence="1" id="KW-0812">Transmembrane</keyword>
<feature type="transmembrane region" description="Helical" evidence="1">
    <location>
        <begin position="21"/>
        <end position="37"/>
    </location>
</feature>
<evidence type="ECO:0000313" key="2">
    <source>
        <dbReference type="EMBL" id="PTQ94792.1"/>
    </source>
</evidence>
<feature type="transmembrane region" description="Helical" evidence="1">
    <location>
        <begin position="57"/>
        <end position="75"/>
    </location>
</feature>
<protein>
    <submittedName>
        <fullName evidence="2">Uncharacterized protein</fullName>
    </submittedName>
</protein>